<dbReference type="Proteomes" id="UP000694923">
    <property type="component" value="Unplaced"/>
</dbReference>
<accession>A0ABM0PZC5</accession>
<proteinExistence type="predicted"/>
<gene>
    <name evidence="3" type="primary">LOC103581402</name>
</gene>
<feature type="non-terminal residue" evidence="3">
    <location>
        <position position="1"/>
    </location>
</feature>
<protein>
    <submittedName>
        <fullName evidence="3">LOW QUALITY PROTEIN: armadillo repeat-containing protein 4</fullName>
    </submittedName>
</protein>
<dbReference type="RefSeq" id="XP_008561466.1">
    <property type="nucleotide sequence ID" value="XM_008563244.1"/>
</dbReference>
<keyword evidence="2" id="KW-1185">Reference proteome</keyword>
<dbReference type="GeneID" id="103581402"/>
<evidence type="ECO:0000313" key="3">
    <source>
        <dbReference type="RefSeq" id="XP_008561466.1"/>
    </source>
</evidence>
<evidence type="ECO:0000313" key="2">
    <source>
        <dbReference type="Proteomes" id="UP000694923"/>
    </source>
</evidence>
<dbReference type="PANTHER" id="PTHR46241">
    <property type="entry name" value="ARMADILLO REPEAT-CONTAINING PROTEIN 4 ARMC4"/>
    <property type="match status" value="1"/>
</dbReference>
<dbReference type="PANTHER" id="PTHR46241:SF1">
    <property type="entry name" value="OUTER DYNEIN ARM-DOCKING COMPLEX SUBUNIT 2"/>
    <property type="match status" value="1"/>
</dbReference>
<reference evidence="3" key="1">
    <citation type="submission" date="2025-08" db="UniProtKB">
        <authorList>
            <consortium name="RefSeq"/>
        </authorList>
    </citation>
    <scope>IDENTIFICATION</scope>
</reference>
<evidence type="ECO:0000256" key="1">
    <source>
        <dbReference type="SAM" id="MobiDB-lite"/>
    </source>
</evidence>
<feature type="region of interest" description="Disordered" evidence="1">
    <location>
        <begin position="176"/>
        <end position="196"/>
    </location>
</feature>
<organism evidence="2 3">
    <name type="scientific">Galeopterus variegatus</name>
    <name type="common">Malayan flying lemur</name>
    <name type="synonym">Cynocephalus variegatus</name>
    <dbReference type="NCBI Taxonomy" id="482537"/>
    <lineage>
        <taxon>Eukaryota</taxon>
        <taxon>Metazoa</taxon>
        <taxon>Chordata</taxon>
        <taxon>Craniata</taxon>
        <taxon>Vertebrata</taxon>
        <taxon>Euteleostomi</taxon>
        <taxon>Mammalia</taxon>
        <taxon>Eutheria</taxon>
        <taxon>Euarchontoglires</taxon>
        <taxon>Dermoptera</taxon>
        <taxon>Cynocephalidae</taxon>
        <taxon>Galeopterus</taxon>
    </lineage>
</organism>
<name>A0ABM0PZC5_GALVR</name>
<feature type="region of interest" description="Disordered" evidence="1">
    <location>
        <begin position="79"/>
        <end position="103"/>
    </location>
</feature>
<sequence length="265" mass="30434">RDILVRLLYCCYINHGTQLFLPKGKTDDERDISYERQGEVYKDLVTFLKEKSAKFSENMSKQEISFSEGKKMEKYQLEEAPKKEQAPTFHKSISGSGKSPLVKNPINFGKNQMTKRLKPSLNWRLTLFFSRKSLLKDSQEEKHGVKLEKSRPSLSTGRGQLLRKYADRTEEIVSESCSSESEECEESPDHRQEANADLPSEYWQIQKLVKYLKGGNQTATVIALCSIRDFNLAQETCQLAIRDVGGLEVLIIYLTQMKSNVRLVH</sequence>